<dbReference type="EMBL" id="BAAASR010000007">
    <property type="protein sequence ID" value="GAA2485484.1"/>
    <property type="molecule type" value="Genomic_DNA"/>
</dbReference>
<feature type="chain" id="PRO_5045784193" description="Lipoprotein" evidence="1">
    <location>
        <begin position="19"/>
        <end position="299"/>
    </location>
</feature>
<gene>
    <name evidence="2" type="ORF">GCM10010393_15630</name>
</gene>
<comment type="caution">
    <text evidence="2">The sequence shown here is derived from an EMBL/GenBank/DDBJ whole genome shotgun (WGS) entry which is preliminary data.</text>
</comment>
<evidence type="ECO:0000313" key="3">
    <source>
        <dbReference type="Proteomes" id="UP001499942"/>
    </source>
</evidence>
<feature type="signal peptide" evidence="1">
    <location>
        <begin position="1"/>
        <end position="18"/>
    </location>
</feature>
<name>A0ABN3LJV6_9ACTN</name>
<proteinExistence type="predicted"/>
<protein>
    <recommendedName>
        <fullName evidence="4">Lipoprotein</fullName>
    </recommendedName>
</protein>
<evidence type="ECO:0000313" key="2">
    <source>
        <dbReference type="EMBL" id="GAA2485484.1"/>
    </source>
</evidence>
<organism evidence="2 3">
    <name type="scientific">Streptomyces gobitricini</name>
    <dbReference type="NCBI Taxonomy" id="68211"/>
    <lineage>
        <taxon>Bacteria</taxon>
        <taxon>Bacillati</taxon>
        <taxon>Actinomycetota</taxon>
        <taxon>Actinomycetes</taxon>
        <taxon>Kitasatosporales</taxon>
        <taxon>Streptomycetaceae</taxon>
        <taxon>Streptomyces</taxon>
    </lineage>
</organism>
<keyword evidence="3" id="KW-1185">Reference proteome</keyword>
<dbReference type="Proteomes" id="UP001499942">
    <property type="component" value="Unassembled WGS sequence"/>
</dbReference>
<evidence type="ECO:0008006" key="4">
    <source>
        <dbReference type="Google" id="ProtNLM"/>
    </source>
</evidence>
<accession>A0ABN3LJV6</accession>
<evidence type="ECO:0000256" key="1">
    <source>
        <dbReference type="SAM" id="SignalP"/>
    </source>
</evidence>
<reference evidence="2 3" key="1">
    <citation type="journal article" date="2019" name="Int. J. Syst. Evol. Microbiol.">
        <title>The Global Catalogue of Microorganisms (GCM) 10K type strain sequencing project: providing services to taxonomists for standard genome sequencing and annotation.</title>
        <authorList>
            <consortium name="The Broad Institute Genomics Platform"/>
            <consortium name="The Broad Institute Genome Sequencing Center for Infectious Disease"/>
            <person name="Wu L."/>
            <person name="Ma J."/>
        </authorList>
    </citation>
    <scope>NUCLEOTIDE SEQUENCE [LARGE SCALE GENOMIC DNA]</scope>
    <source>
        <strain evidence="2 3">JCM 5062</strain>
    </source>
</reference>
<sequence>MKCAAALMVGAAATGCGAAAVGPSGNSASPRPKARELTDAEQILIQRAEQTLVKKCVEEAGFKYWIGRLPTVDELKGTGYVLTDVDWAKRNGYGTRLQEKLQTIQRSDPNNTYARSLSQEERVRYSTALEGGPSSGMLTVELPGGGTVQTPRDSCQVEAKRKLYGDFETWFQTEKTATNLSRVYVPVLLKDQRFVDAVEKWSACMREADHDYASPQEIRKRLPEVTKGMGRDEAFAQEVKLAVAEARCATRTPLSETALALQNEYRAKQPQQYRDAVVTYQHMSLAALQRAEDIVGSSD</sequence>
<dbReference type="PROSITE" id="PS51257">
    <property type="entry name" value="PROKAR_LIPOPROTEIN"/>
    <property type="match status" value="1"/>
</dbReference>
<keyword evidence="1" id="KW-0732">Signal</keyword>